<dbReference type="Proteomes" id="UP000076848">
    <property type="component" value="Unassembled WGS sequence"/>
</dbReference>
<dbReference type="RefSeq" id="WP_066134078.1">
    <property type="nucleotide sequence ID" value="NZ_FKIF01000010.1"/>
</dbReference>
<evidence type="ECO:0000313" key="2">
    <source>
        <dbReference type="Proteomes" id="UP000076848"/>
    </source>
</evidence>
<dbReference type="AlphaFoldDB" id="A0A157SX17"/>
<sequence>MARKTTETELGTEAQCARCQEFWPADGDFFYTSNGKLHSWCKACYDARRTAKRAAARTAASTIISQSQFQEVSLEN</sequence>
<name>A0A157SX17_9BORD</name>
<proteinExistence type="predicted"/>
<keyword evidence="2" id="KW-1185">Reference proteome</keyword>
<protein>
    <submittedName>
        <fullName evidence="1">Uncharacterized protein</fullName>
    </submittedName>
</protein>
<reference evidence="1 2" key="1">
    <citation type="submission" date="2016-04" db="EMBL/GenBank/DDBJ databases">
        <authorList>
            <consortium name="Pathogen Informatics"/>
        </authorList>
    </citation>
    <scope>NUCLEOTIDE SEQUENCE [LARGE SCALE GENOMIC DNA]</scope>
    <source>
        <strain evidence="1 2">H050680373</strain>
    </source>
</reference>
<gene>
    <name evidence="1" type="ORF">SAMEA3906486_05320</name>
</gene>
<organism evidence="1 2">
    <name type="scientific">Bordetella ansorpii</name>
    <dbReference type="NCBI Taxonomy" id="288768"/>
    <lineage>
        <taxon>Bacteria</taxon>
        <taxon>Pseudomonadati</taxon>
        <taxon>Pseudomonadota</taxon>
        <taxon>Betaproteobacteria</taxon>
        <taxon>Burkholderiales</taxon>
        <taxon>Alcaligenaceae</taxon>
        <taxon>Bordetella</taxon>
    </lineage>
</organism>
<evidence type="ECO:0000313" key="1">
    <source>
        <dbReference type="EMBL" id="SAI74603.1"/>
    </source>
</evidence>
<accession>A0A157SX17</accession>
<dbReference type="EMBL" id="FKIF01000010">
    <property type="protein sequence ID" value="SAI74603.1"/>
    <property type="molecule type" value="Genomic_DNA"/>
</dbReference>
<dbReference type="OrthoDB" id="5892231at2"/>
<dbReference type="STRING" id="288768.SAMEA3906486_05320"/>